<sequence>MVYVLAFGLTRRAKDTHYSYCHPERRNIPTYKRFFLSPPKVGSVVEPNPHSLTSMKLSVLAALLASATTINAHATFQQFWVNGKDQAGTCVRKPSTNNPVGATQADMACNVGGNNPAPSTCAVNAGDTVSVEMHQQPGDRTCTTEAIGGNHDGPTVIYLAKVDNAATAQGASAGWFKIGQTGLVRTDYWGTDVMNANCGKVDVKIPLDIAPGDYLLRAEVIALHVAGSVGGAQLYMSCFQLKINSAGKASPPTVRFPGAYSPNDPGILFNLYGSYSTYTVPGPAVYTGGSAPAPPSVPPSSTTPTATVPPPPPVTTPTSATVPAGPQATHFQQCGGSGYNGPTVCASPYKCTYSNDWYSQCL</sequence>
<name>A0ACD3AL66_9AGAR</name>
<organism evidence="1 2">
    <name type="scientific">Pluteus cervinus</name>
    <dbReference type="NCBI Taxonomy" id="181527"/>
    <lineage>
        <taxon>Eukaryota</taxon>
        <taxon>Fungi</taxon>
        <taxon>Dikarya</taxon>
        <taxon>Basidiomycota</taxon>
        <taxon>Agaricomycotina</taxon>
        <taxon>Agaricomycetes</taxon>
        <taxon>Agaricomycetidae</taxon>
        <taxon>Agaricales</taxon>
        <taxon>Pluteineae</taxon>
        <taxon>Pluteaceae</taxon>
        <taxon>Pluteus</taxon>
    </lineage>
</organism>
<reference evidence="1 2" key="1">
    <citation type="journal article" date="2019" name="Nat. Ecol. Evol.">
        <title>Megaphylogeny resolves global patterns of mushroom evolution.</title>
        <authorList>
            <person name="Varga T."/>
            <person name="Krizsan K."/>
            <person name="Foldi C."/>
            <person name="Dima B."/>
            <person name="Sanchez-Garcia M."/>
            <person name="Sanchez-Ramirez S."/>
            <person name="Szollosi G.J."/>
            <person name="Szarkandi J.G."/>
            <person name="Papp V."/>
            <person name="Albert L."/>
            <person name="Andreopoulos W."/>
            <person name="Angelini C."/>
            <person name="Antonin V."/>
            <person name="Barry K.W."/>
            <person name="Bougher N.L."/>
            <person name="Buchanan P."/>
            <person name="Buyck B."/>
            <person name="Bense V."/>
            <person name="Catcheside P."/>
            <person name="Chovatia M."/>
            <person name="Cooper J."/>
            <person name="Damon W."/>
            <person name="Desjardin D."/>
            <person name="Finy P."/>
            <person name="Geml J."/>
            <person name="Haridas S."/>
            <person name="Hughes K."/>
            <person name="Justo A."/>
            <person name="Karasinski D."/>
            <person name="Kautmanova I."/>
            <person name="Kiss B."/>
            <person name="Kocsube S."/>
            <person name="Kotiranta H."/>
            <person name="LaButti K.M."/>
            <person name="Lechner B.E."/>
            <person name="Liimatainen K."/>
            <person name="Lipzen A."/>
            <person name="Lukacs Z."/>
            <person name="Mihaltcheva S."/>
            <person name="Morgado L.N."/>
            <person name="Niskanen T."/>
            <person name="Noordeloos M.E."/>
            <person name="Ohm R.A."/>
            <person name="Ortiz-Santana B."/>
            <person name="Ovrebo C."/>
            <person name="Racz N."/>
            <person name="Riley R."/>
            <person name="Savchenko A."/>
            <person name="Shiryaev A."/>
            <person name="Soop K."/>
            <person name="Spirin V."/>
            <person name="Szebenyi C."/>
            <person name="Tomsovsky M."/>
            <person name="Tulloss R.E."/>
            <person name="Uehling J."/>
            <person name="Grigoriev I.V."/>
            <person name="Vagvolgyi C."/>
            <person name="Papp T."/>
            <person name="Martin F.M."/>
            <person name="Miettinen O."/>
            <person name="Hibbett D.S."/>
            <person name="Nagy L.G."/>
        </authorList>
    </citation>
    <scope>NUCLEOTIDE SEQUENCE [LARGE SCALE GENOMIC DNA]</scope>
    <source>
        <strain evidence="1 2">NL-1719</strain>
    </source>
</reference>
<keyword evidence="2" id="KW-1185">Reference proteome</keyword>
<evidence type="ECO:0000313" key="1">
    <source>
        <dbReference type="EMBL" id="TFK66435.1"/>
    </source>
</evidence>
<dbReference type="Proteomes" id="UP000308600">
    <property type="component" value="Unassembled WGS sequence"/>
</dbReference>
<accession>A0ACD3AL66</accession>
<protein>
    <submittedName>
        <fullName evidence="1">Uncharacterized protein</fullName>
    </submittedName>
</protein>
<dbReference type="EMBL" id="ML208405">
    <property type="protein sequence ID" value="TFK66435.1"/>
    <property type="molecule type" value="Genomic_DNA"/>
</dbReference>
<gene>
    <name evidence="1" type="ORF">BDN72DRAFT_146893</name>
</gene>
<evidence type="ECO:0000313" key="2">
    <source>
        <dbReference type="Proteomes" id="UP000308600"/>
    </source>
</evidence>
<proteinExistence type="predicted"/>